<dbReference type="Pfam" id="PF16859">
    <property type="entry name" value="TetR_C_11"/>
    <property type="match status" value="1"/>
</dbReference>
<dbReference type="Gene3D" id="1.10.10.60">
    <property type="entry name" value="Homeodomain-like"/>
    <property type="match status" value="1"/>
</dbReference>
<evidence type="ECO:0000256" key="1">
    <source>
        <dbReference type="ARBA" id="ARBA00023015"/>
    </source>
</evidence>
<keyword evidence="2 4" id="KW-0238">DNA-binding</keyword>
<dbReference type="GO" id="GO:0003700">
    <property type="term" value="F:DNA-binding transcription factor activity"/>
    <property type="evidence" value="ECO:0007669"/>
    <property type="project" value="TreeGrafter"/>
</dbReference>
<keyword evidence="3" id="KW-0804">Transcription</keyword>
<dbReference type="RefSeq" id="WP_207552923.1">
    <property type="nucleotide sequence ID" value="NZ_FUXL01000005.1"/>
</dbReference>
<dbReference type="PANTHER" id="PTHR30055">
    <property type="entry name" value="HTH-TYPE TRANSCRIPTIONAL REGULATOR RUTR"/>
    <property type="match status" value="1"/>
</dbReference>
<dbReference type="STRING" id="1365950.SAMN05428963_105314"/>
<dbReference type="PANTHER" id="PTHR30055:SF148">
    <property type="entry name" value="TETR-FAMILY TRANSCRIPTIONAL REGULATOR"/>
    <property type="match status" value="1"/>
</dbReference>
<gene>
    <name evidence="6" type="ORF">SAMN05428963_105314</name>
</gene>
<evidence type="ECO:0000313" key="7">
    <source>
        <dbReference type="Proteomes" id="UP000190135"/>
    </source>
</evidence>
<organism evidence="6 7">
    <name type="scientific">Consotaella salsifontis</name>
    <dbReference type="NCBI Taxonomy" id="1365950"/>
    <lineage>
        <taxon>Bacteria</taxon>
        <taxon>Pseudomonadati</taxon>
        <taxon>Pseudomonadota</taxon>
        <taxon>Alphaproteobacteria</taxon>
        <taxon>Hyphomicrobiales</taxon>
        <taxon>Aurantimonadaceae</taxon>
        <taxon>Consotaella</taxon>
    </lineage>
</organism>
<keyword evidence="7" id="KW-1185">Reference proteome</keyword>
<protein>
    <submittedName>
        <fullName evidence="6">Transcriptional regulator, TetR family</fullName>
    </submittedName>
</protein>
<dbReference type="InterPro" id="IPR001647">
    <property type="entry name" value="HTH_TetR"/>
</dbReference>
<dbReference type="Gene3D" id="1.10.357.10">
    <property type="entry name" value="Tetracycline Repressor, domain 2"/>
    <property type="match status" value="1"/>
</dbReference>
<feature type="domain" description="HTH tetR-type" evidence="5">
    <location>
        <begin position="10"/>
        <end position="70"/>
    </location>
</feature>
<dbReference type="EMBL" id="FUXL01000005">
    <property type="protein sequence ID" value="SKA08228.1"/>
    <property type="molecule type" value="Genomic_DNA"/>
</dbReference>
<dbReference type="InterPro" id="IPR011075">
    <property type="entry name" value="TetR_C"/>
</dbReference>
<dbReference type="Proteomes" id="UP000190135">
    <property type="component" value="Unassembled WGS sequence"/>
</dbReference>
<evidence type="ECO:0000313" key="6">
    <source>
        <dbReference type="EMBL" id="SKA08228.1"/>
    </source>
</evidence>
<proteinExistence type="predicted"/>
<evidence type="ECO:0000256" key="3">
    <source>
        <dbReference type="ARBA" id="ARBA00023163"/>
    </source>
</evidence>
<reference evidence="6 7" key="1">
    <citation type="submission" date="2017-02" db="EMBL/GenBank/DDBJ databases">
        <authorList>
            <person name="Peterson S.W."/>
        </authorList>
    </citation>
    <scope>NUCLEOTIDE SEQUENCE [LARGE SCALE GENOMIC DNA]</scope>
    <source>
        <strain evidence="6 7">USBA 369</strain>
    </source>
</reference>
<dbReference type="PROSITE" id="PS50977">
    <property type="entry name" value="HTH_TETR_2"/>
    <property type="match status" value="1"/>
</dbReference>
<dbReference type="Pfam" id="PF00440">
    <property type="entry name" value="TetR_N"/>
    <property type="match status" value="1"/>
</dbReference>
<evidence type="ECO:0000259" key="5">
    <source>
        <dbReference type="PROSITE" id="PS50977"/>
    </source>
</evidence>
<dbReference type="AlphaFoldDB" id="A0A1T4QY06"/>
<dbReference type="SUPFAM" id="SSF46689">
    <property type="entry name" value="Homeodomain-like"/>
    <property type="match status" value="1"/>
</dbReference>
<evidence type="ECO:0000256" key="4">
    <source>
        <dbReference type="PROSITE-ProRule" id="PRU00335"/>
    </source>
</evidence>
<dbReference type="GO" id="GO:0000976">
    <property type="term" value="F:transcription cis-regulatory region binding"/>
    <property type="evidence" value="ECO:0007669"/>
    <property type="project" value="TreeGrafter"/>
</dbReference>
<name>A0A1T4QY06_9HYPH</name>
<dbReference type="SUPFAM" id="SSF48498">
    <property type="entry name" value="Tetracyclin repressor-like, C-terminal domain"/>
    <property type="match status" value="1"/>
</dbReference>
<feature type="DNA-binding region" description="H-T-H motif" evidence="4">
    <location>
        <begin position="33"/>
        <end position="52"/>
    </location>
</feature>
<keyword evidence="1" id="KW-0805">Transcription regulation</keyword>
<dbReference type="InterPro" id="IPR036271">
    <property type="entry name" value="Tet_transcr_reg_TetR-rel_C_sf"/>
</dbReference>
<accession>A0A1T4QY06</accession>
<evidence type="ECO:0000256" key="2">
    <source>
        <dbReference type="ARBA" id="ARBA00023125"/>
    </source>
</evidence>
<dbReference type="InterPro" id="IPR050109">
    <property type="entry name" value="HTH-type_TetR-like_transc_reg"/>
</dbReference>
<sequence>MTKRERRRGSALEDAILDAAWAELIETGYGRLTMESVAQRAATSRTVLYRRWPSLADLAVAAVRHNVRKTPVEIPDTGGLRGDLIDILLQFAKRGAGTGLVLIAQMRDYFAETGTTPADLRSRLAVGEQKWMDIILERGIARGEIDAARVTPRITALPADLLRNELLMTLRPVPRDVVIEIVDQIFLPLVSKEVATALSGRE</sequence>
<dbReference type="InterPro" id="IPR009057">
    <property type="entry name" value="Homeodomain-like_sf"/>
</dbReference>